<dbReference type="KEGG" id="ngk:NGK_2613"/>
<gene>
    <name evidence="2" type="ordered locus">NGK_2613</name>
</gene>
<organism evidence="2 3">
    <name type="scientific">Neisseria gonorrhoeae (strain NCCP11945)</name>
    <dbReference type="NCBI Taxonomy" id="521006"/>
    <lineage>
        <taxon>Bacteria</taxon>
        <taxon>Pseudomonadati</taxon>
        <taxon>Pseudomonadota</taxon>
        <taxon>Betaproteobacteria</taxon>
        <taxon>Neisseriales</taxon>
        <taxon>Neisseriaceae</taxon>
        <taxon>Neisseria</taxon>
    </lineage>
</organism>
<dbReference type="AlphaFoldDB" id="B4RRF5"/>
<name>B4RRF5_NEIG2</name>
<protein>
    <submittedName>
        <fullName evidence="2">Uncharacterized protein</fullName>
    </submittedName>
</protein>
<proteinExistence type="predicted"/>
<evidence type="ECO:0000313" key="2">
    <source>
        <dbReference type="EMBL" id="ACF31212.1"/>
    </source>
</evidence>
<evidence type="ECO:0000313" key="3">
    <source>
        <dbReference type="Proteomes" id="UP000002564"/>
    </source>
</evidence>
<accession>B4RRF5</accession>
<dbReference type="Proteomes" id="UP000002564">
    <property type="component" value="Chromosome"/>
</dbReference>
<feature type="region of interest" description="Disordered" evidence="1">
    <location>
        <begin position="1"/>
        <end position="26"/>
    </location>
</feature>
<evidence type="ECO:0000256" key="1">
    <source>
        <dbReference type="SAM" id="MobiDB-lite"/>
    </source>
</evidence>
<dbReference type="EMBL" id="CP001050">
    <property type="protein sequence ID" value="ACF31212.1"/>
    <property type="molecule type" value="Genomic_DNA"/>
</dbReference>
<reference evidence="2 3" key="1">
    <citation type="journal article" date="2008" name="J. Bacteriol.">
        <title>Complete genome sequence of Neisseria gonorrhoeae NCCP11945.</title>
        <authorList>
            <person name="Chung G.T."/>
            <person name="Yoo J.S."/>
            <person name="Oh H.B."/>
            <person name="Lee Y.S."/>
            <person name="Cha S.H."/>
            <person name="Kim S.J."/>
            <person name="Yoo C.K."/>
        </authorList>
    </citation>
    <scope>NUCLEOTIDE SEQUENCE [LARGE SCALE GENOMIC DNA]</scope>
    <source>
        <strain evidence="2 3">NCCP11945</strain>
    </source>
</reference>
<sequence length="51" mass="5985">MPSERQKPRRYPKNAIKSPCSRQMPSERRIRTAGLPACHFCLKPPQHQEKI</sequence>
<dbReference type="HOGENOM" id="CLU_3101258_0_0_4"/>